<evidence type="ECO:0000313" key="3">
    <source>
        <dbReference type="EMBL" id="MBR7830983.1"/>
    </source>
</evidence>
<feature type="domain" description="Activator of Hsp90 ATPase homologue 1/2-like C-terminal" evidence="2">
    <location>
        <begin position="26"/>
        <end position="153"/>
    </location>
</feature>
<evidence type="ECO:0000313" key="4">
    <source>
        <dbReference type="Proteomes" id="UP000676325"/>
    </source>
</evidence>
<gene>
    <name evidence="3" type="ORF">KDK95_32055</name>
</gene>
<proteinExistence type="inferred from homology"/>
<dbReference type="EMBL" id="JAGSOH010000172">
    <property type="protein sequence ID" value="MBR7830983.1"/>
    <property type="molecule type" value="Genomic_DNA"/>
</dbReference>
<evidence type="ECO:0000259" key="2">
    <source>
        <dbReference type="Pfam" id="PF08327"/>
    </source>
</evidence>
<protein>
    <submittedName>
        <fullName evidence="3">SRPBCC domain-containing protein</fullName>
    </submittedName>
</protein>
<comment type="caution">
    <text evidence="3">The sequence shown here is derived from an EMBL/GenBank/DDBJ whole genome shotgun (WGS) entry which is preliminary data.</text>
</comment>
<organism evidence="3 4">
    <name type="scientific">Actinospica acidithermotolerans</name>
    <dbReference type="NCBI Taxonomy" id="2828514"/>
    <lineage>
        <taxon>Bacteria</taxon>
        <taxon>Bacillati</taxon>
        <taxon>Actinomycetota</taxon>
        <taxon>Actinomycetes</taxon>
        <taxon>Catenulisporales</taxon>
        <taxon>Actinospicaceae</taxon>
        <taxon>Actinospica</taxon>
    </lineage>
</organism>
<dbReference type="CDD" id="cd07814">
    <property type="entry name" value="SRPBCC_CalC_Aha1-like"/>
    <property type="match status" value="1"/>
</dbReference>
<accession>A0A941INF7</accession>
<dbReference type="InterPro" id="IPR023393">
    <property type="entry name" value="START-like_dom_sf"/>
</dbReference>
<dbReference type="Proteomes" id="UP000676325">
    <property type="component" value="Unassembled WGS sequence"/>
</dbReference>
<name>A0A941INF7_9ACTN</name>
<dbReference type="RefSeq" id="WP_212522102.1">
    <property type="nucleotide sequence ID" value="NZ_JAGSOH010000172.1"/>
</dbReference>
<dbReference type="SUPFAM" id="SSF55961">
    <property type="entry name" value="Bet v1-like"/>
    <property type="match status" value="1"/>
</dbReference>
<dbReference type="Pfam" id="PF08327">
    <property type="entry name" value="AHSA1"/>
    <property type="match status" value="1"/>
</dbReference>
<dbReference type="InterPro" id="IPR013538">
    <property type="entry name" value="ASHA1/2-like_C"/>
</dbReference>
<reference evidence="3" key="1">
    <citation type="submission" date="2021-04" db="EMBL/GenBank/DDBJ databases">
        <title>Genome based classification of Actinospica acidithermotolerans sp. nov., an actinobacterium isolated from an Indonesian hot spring.</title>
        <authorList>
            <person name="Kusuma A.B."/>
            <person name="Putra K.E."/>
            <person name="Nafisah S."/>
            <person name="Loh J."/>
            <person name="Nouioui I."/>
            <person name="Goodfellow M."/>
        </authorList>
    </citation>
    <scope>NUCLEOTIDE SEQUENCE</scope>
    <source>
        <strain evidence="3">MGRD01-02</strain>
    </source>
</reference>
<dbReference type="AlphaFoldDB" id="A0A941INF7"/>
<sequence length="157" mass="16565">MAGRYELALASEAATVTAELLLPGVPPGRALAAFTDPEIVRSWWTAELTVHLVPGGEYLARFPALGQTMIGVVEQYEPGRLLAFTWGWSHQPEAAGRYGVTVSAEPAASGEGPGTRLEVVHAPRAGAEIAPDDPAPGEHLAGWEHFLPRMAASLTAC</sequence>
<comment type="similarity">
    <text evidence="1">Belongs to the AHA1 family.</text>
</comment>
<dbReference type="Gene3D" id="3.30.530.20">
    <property type="match status" value="1"/>
</dbReference>
<keyword evidence="4" id="KW-1185">Reference proteome</keyword>
<evidence type="ECO:0000256" key="1">
    <source>
        <dbReference type="ARBA" id="ARBA00006817"/>
    </source>
</evidence>